<protein>
    <submittedName>
        <fullName evidence="3">Uncharacterized protein</fullName>
    </submittedName>
</protein>
<dbReference type="AlphaFoldDB" id="A0A154NX25"/>
<keyword evidence="2" id="KW-0472">Membrane</keyword>
<dbReference type="EMBL" id="KQ434776">
    <property type="protein sequence ID" value="KZC04112.1"/>
    <property type="molecule type" value="Genomic_DNA"/>
</dbReference>
<keyword evidence="4" id="KW-1185">Reference proteome</keyword>
<dbReference type="Proteomes" id="UP000076502">
    <property type="component" value="Unassembled WGS sequence"/>
</dbReference>
<feature type="region of interest" description="Disordered" evidence="1">
    <location>
        <begin position="1"/>
        <end position="30"/>
    </location>
</feature>
<evidence type="ECO:0000256" key="2">
    <source>
        <dbReference type="SAM" id="Phobius"/>
    </source>
</evidence>
<organism evidence="3 4">
    <name type="scientific">Dufourea novaeangliae</name>
    <name type="common">Sweat bee</name>
    <dbReference type="NCBI Taxonomy" id="178035"/>
    <lineage>
        <taxon>Eukaryota</taxon>
        <taxon>Metazoa</taxon>
        <taxon>Ecdysozoa</taxon>
        <taxon>Arthropoda</taxon>
        <taxon>Hexapoda</taxon>
        <taxon>Insecta</taxon>
        <taxon>Pterygota</taxon>
        <taxon>Neoptera</taxon>
        <taxon>Endopterygota</taxon>
        <taxon>Hymenoptera</taxon>
        <taxon>Apocrita</taxon>
        <taxon>Aculeata</taxon>
        <taxon>Apoidea</taxon>
        <taxon>Anthophila</taxon>
        <taxon>Halictidae</taxon>
        <taxon>Rophitinae</taxon>
        <taxon>Dufourea</taxon>
    </lineage>
</organism>
<feature type="transmembrane region" description="Helical" evidence="2">
    <location>
        <begin position="87"/>
        <end position="106"/>
    </location>
</feature>
<keyword evidence="2" id="KW-0812">Transmembrane</keyword>
<proteinExistence type="predicted"/>
<accession>A0A154NX25</accession>
<gene>
    <name evidence="3" type="ORF">WN55_04049</name>
</gene>
<evidence type="ECO:0000313" key="4">
    <source>
        <dbReference type="Proteomes" id="UP000076502"/>
    </source>
</evidence>
<evidence type="ECO:0000256" key="1">
    <source>
        <dbReference type="SAM" id="MobiDB-lite"/>
    </source>
</evidence>
<name>A0A154NX25_DUFNO</name>
<sequence length="107" mass="12080">MRGLIKDVGGNVKKEEKNEQDTASTGRVPASFWEPPDNLYTSSRVDSVALLLHTVRPVAYSQATEMIREKVRRELSLSVAGRVTFRGWEYVFILGTFMLVVCLILFS</sequence>
<keyword evidence="2" id="KW-1133">Transmembrane helix</keyword>
<evidence type="ECO:0000313" key="3">
    <source>
        <dbReference type="EMBL" id="KZC04112.1"/>
    </source>
</evidence>
<reference evidence="3 4" key="1">
    <citation type="submission" date="2015-07" db="EMBL/GenBank/DDBJ databases">
        <title>The genome of Dufourea novaeangliae.</title>
        <authorList>
            <person name="Pan H."/>
            <person name="Kapheim K."/>
        </authorList>
    </citation>
    <scope>NUCLEOTIDE SEQUENCE [LARGE SCALE GENOMIC DNA]</scope>
    <source>
        <strain evidence="3">0120121106</strain>
        <tissue evidence="3">Whole body</tissue>
    </source>
</reference>